<accession>A0ACC0JMC8</accession>
<evidence type="ECO:0000313" key="1">
    <source>
        <dbReference type="EMBL" id="KAI8425020.1"/>
    </source>
</evidence>
<dbReference type="EMBL" id="CM046111">
    <property type="protein sequence ID" value="KAI8425020.1"/>
    <property type="molecule type" value="Genomic_DNA"/>
</dbReference>
<sequence length="394" mass="45009">MIYRWWHRIIRKRTKPIPVDQAVLWKRRLSIAYGIFAWNAIGIVMYNVVKGKADWAHYYGIKSDEEHDMPPARAFANTLGIKNAKVYRISGFTKVDEYEIVDGEELRQKSEMFSLFRGKSSCVNLTKMFYLVGLGLGDVKDITVRGLEIVKKCDKVLLESYTSILTVGKEELEKFYERPLILADRELCESNIDELLKEAKDKHIALLVVGDPLGATTHTDMLLRAKELHVETQIVHNASIMNAVGCCGLQLYNFGETVSIPYWTDNWKPDSFYEKIEANYSRNLHTLCLLDIKVKEPTEESLTKKIRQYMDPKFMSVKEAASQLVQIIENKSDTELSKQSIAVGLSRVGNPDQKIAVKSLEEMEQLDLGPPLHSLVIPAPNLHPVELDYLAQFR</sequence>
<organism evidence="1 2">
    <name type="scientific">Choristoneura fumiferana</name>
    <name type="common">Spruce budworm moth</name>
    <name type="synonym">Archips fumiferana</name>
    <dbReference type="NCBI Taxonomy" id="7141"/>
    <lineage>
        <taxon>Eukaryota</taxon>
        <taxon>Metazoa</taxon>
        <taxon>Ecdysozoa</taxon>
        <taxon>Arthropoda</taxon>
        <taxon>Hexapoda</taxon>
        <taxon>Insecta</taxon>
        <taxon>Pterygota</taxon>
        <taxon>Neoptera</taxon>
        <taxon>Endopterygota</taxon>
        <taxon>Lepidoptera</taxon>
        <taxon>Glossata</taxon>
        <taxon>Ditrysia</taxon>
        <taxon>Tortricoidea</taxon>
        <taxon>Tortricidae</taxon>
        <taxon>Tortricinae</taxon>
        <taxon>Choristoneura</taxon>
    </lineage>
</organism>
<dbReference type="Proteomes" id="UP001064048">
    <property type="component" value="Chromosome 11"/>
</dbReference>
<gene>
    <name evidence="1" type="ORF">MSG28_006904</name>
</gene>
<protein>
    <submittedName>
        <fullName evidence="1">Uncharacterized protein</fullName>
    </submittedName>
</protein>
<name>A0ACC0JMC8_CHOFU</name>
<keyword evidence="2" id="KW-1185">Reference proteome</keyword>
<comment type="caution">
    <text evidence="1">The sequence shown here is derived from an EMBL/GenBank/DDBJ whole genome shotgun (WGS) entry which is preliminary data.</text>
</comment>
<evidence type="ECO:0000313" key="2">
    <source>
        <dbReference type="Proteomes" id="UP001064048"/>
    </source>
</evidence>
<proteinExistence type="predicted"/>
<reference evidence="1 2" key="1">
    <citation type="journal article" date="2022" name="Genome Biol. Evol.">
        <title>The Spruce Budworm Genome: Reconstructing the Evolutionary History of Antifreeze Proteins.</title>
        <authorList>
            <person name="Beliveau C."/>
            <person name="Gagne P."/>
            <person name="Picq S."/>
            <person name="Vernygora O."/>
            <person name="Keeling C.I."/>
            <person name="Pinkney K."/>
            <person name="Doucet D."/>
            <person name="Wen F."/>
            <person name="Johnston J.S."/>
            <person name="Maaroufi H."/>
            <person name="Boyle B."/>
            <person name="Laroche J."/>
            <person name="Dewar K."/>
            <person name="Juretic N."/>
            <person name="Blackburn G."/>
            <person name="Nisole A."/>
            <person name="Brunet B."/>
            <person name="Brandao M."/>
            <person name="Lumley L."/>
            <person name="Duan J."/>
            <person name="Quan G."/>
            <person name="Lucarotti C.J."/>
            <person name="Roe A.D."/>
            <person name="Sperling F.A.H."/>
            <person name="Levesque R.C."/>
            <person name="Cusson M."/>
        </authorList>
    </citation>
    <scope>NUCLEOTIDE SEQUENCE [LARGE SCALE GENOMIC DNA]</scope>
    <source>
        <strain evidence="1">Glfc:IPQL:Cfum</strain>
    </source>
</reference>